<accession>A0A662ZJX3</accession>
<dbReference type="Proteomes" id="UP000243745">
    <property type="component" value="Unassembled WGS sequence"/>
</dbReference>
<protein>
    <submittedName>
        <fullName evidence="1">Uncharacterized protein</fullName>
    </submittedName>
</protein>
<dbReference type="RefSeq" id="WP_093143611.1">
    <property type="nucleotide sequence ID" value="NZ_FOXF01000064.1"/>
</dbReference>
<organism evidence="1 2">
    <name type="scientific">Ruminobacter amylophilus</name>
    <dbReference type="NCBI Taxonomy" id="867"/>
    <lineage>
        <taxon>Bacteria</taxon>
        <taxon>Pseudomonadati</taxon>
        <taxon>Pseudomonadota</taxon>
        <taxon>Gammaproteobacteria</taxon>
        <taxon>Aeromonadales</taxon>
        <taxon>Succinivibrionaceae</taxon>
        <taxon>Ruminobacter</taxon>
    </lineage>
</organism>
<dbReference type="EMBL" id="FOXF01000064">
    <property type="protein sequence ID" value="SFP72906.1"/>
    <property type="molecule type" value="Genomic_DNA"/>
</dbReference>
<sequence>MTKTHPRHQLRLNQYYEQQSSGLSTTRWTSEQGISYKTYLKRISRLRELGLISGGSGKCKEPSADDTTESSSFFMIEVPPATNVHTSKEHDNSIVCQIELTSGAKLSISNGIHSELLLRILEVVA</sequence>
<reference evidence="1 2" key="1">
    <citation type="submission" date="2016-10" db="EMBL/GenBank/DDBJ databases">
        <authorList>
            <person name="Varghese N."/>
            <person name="Submissions S."/>
        </authorList>
    </citation>
    <scope>NUCLEOTIDE SEQUENCE [LARGE SCALE GENOMIC DNA]</scope>
    <source>
        <strain evidence="1 2">DSM 1361</strain>
    </source>
</reference>
<keyword evidence="2" id="KW-1185">Reference proteome</keyword>
<gene>
    <name evidence="1" type="ORF">SAMN02910344_02166</name>
</gene>
<proteinExistence type="predicted"/>
<evidence type="ECO:0000313" key="1">
    <source>
        <dbReference type="EMBL" id="SFP72906.1"/>
    </source>
</evidence>
<dbReference type="AlphaFoldDB" id="A0A662ZJX3"/>
<name>A0A662ZJX3_9GAMM</name>
<evidence type="ECO:0000313" key="2">
    <source>
        <dbReference type="Proteomes" id="UP000243745"/>
    </source>
</evidence>